<dbReference type="PRINTS" id="PR00038">
    <property type="entry name" value="HTHLUXR"/>
</dbReference>
<dbReference type="KEGG" id="cmah:C1I91_15570"/>
<dbReference type="PROSITE" id="PS50043">
    <property type="entry name" value="HTH_LUXR_2"/>
    <property type="match status" value="1"/>
</dbReference>
<feature type="domain" description="HTH luxR-type" evidence="8">
    <location>
        <begin position="153"/>
        <end position="218"/>
    </location>
</feature>
<dbReference type="RefSeq" id="WP_128213678.1">
    <property type="nucleotide sequence ID" value="NZ_CP025746.1"/>
</dbReference>
<dbReference type="Proteomes" id="UP000286268">
    <property type="component" value="Chromosome"/>
</dbReference>
<gene>
    <name evidence="10" type="ORF">C1I91_15570</name>
</gene>
<dbReference type="GO" id="GO:0003677">
    <property type="term" value="F:DNA binding"/>
    <property type="evidence" value="ECO:0007669"/>
    <property type="project" value="UniProtKB-KW"/>
</dbReference>
<feature type="domain" description="Response regulatory" evidence="9">
    <location>
        <begin position="3"/>
        <end position="119"/>
    </location>
</feature>
<dbReference type="InterPro" id="IPR001789">
    <property type="entry name" value="Sig_transdc_resp-reg_receiver"/>
</dbReference>
<evidence type="ECO:0000256" key="7">
    <source>
        <dbReference type="PROSITE-ProRule" id="PRU00169"/>
    </source>
</evidence>
<keyword evidence="4 10" id="KW-0238">DNA-binding</keyword>
<evidence type="ECO:0000256" key="5">
    <source>
        <dbReference type="ARBA" id="ARBA00023163"/>
    </source>
</evidence>
<evidence type="ECO:0000256" key="1">
    <source>
        <dbReference type="ARBA" id="ARBA00018672"/>
    </source>
</evidence>
<protein>
    <recommendedName>
        <fullName evidence="1">Stage 0 sporulation protein A homolog</fullName>
    </recommendedName>
</protein>
<comment type="function">
    <text evidence="6">May play the central regulatory role in sporulation. It may be an element of the effector pathway responsible for the activation of sporulation genes in response to nutritional stress. Spo0A may act in concert with spo0H (a sigma factor) to control the expression of some genes that are critical to the sporulation process.</text>
</comment>
<dbReference type="GO" id="GO:0000160">
    <property type="term" value="P:phosphorelay signal transduction system"/>
    <property type="evidence" value="ECO:0007669"/>
    <property type="project" value="InterPro"/>
</dbReference>
<evidence type="ECO:0000256" key="4">
    <source>
        <dbReference type="ARBA" id="ARBA00023125"/>
    </source>
</evidence>
<dbReference type="Gene3D" id="3.40.50.2300">
    <property type="match status" value="1"/>
</dbReference>
<name>A0A410DUX6_9CLOT</name>
<dbReference type="SMART" id="SM00421">
    <property type="entry name" value="HTH_LUXR"/>
    <property type="match status" value="1"/>
</dbReference>
<dbReference type="SMART" id="SM00448">
    <property type="entry name" value="REC"/>
    <property type="match status" value="1"/>
</dbReference>
<evidence type="ECO:0000256" key="3">
    <source>
        <dbReference type="ARBA" id="ARBA00023015"/>
    </source>
</evidence>
<dbReference type="GO" id="GO:0006355">
    <property type="term" value="P:regulation of DNA-templated transcription"/>
    <property type="evidence" value="ECO:0007669"/>
    <property type="project" value="InterPro"/>
</dbReference>
<proteinExistence type="predicted"/>
<dbReference type="EMBL" id="CP025746">
    <property type="protein sequence ID" value="QAA32944.1"/>
    <property type="molecule type" value="Genomic_DNA"/>
</dbReference>
<dbReference type="CDD" id="cd17535">
    <property type="entry name" value="REC_NarL-like"/>
    <property type="match status" value="1"/>
</dbReference>
<dbReference type="PANTHER" id="PTHR43214:SF40">
    <property type="entry name" value="TRANSCRIPTIONAL REGULATORY PROTEIN LNRK"/>
    <property type="match status" value="1"/>
</dbReference>
<dbReference type="SUPFAM" id="SSF46894">
    <property type="entry name" value="C-terminal effector domain of the bipartite response regulators"/>
    <property type="match status" value="1"/>
</dbReference>
<dbReference type="Pfam" id="PF00196">
    <property type="entry name" value="GerE"/>
    <property type="match status" value="1"/>
</dbReference>
<dbReference type="AlphaFoldDB" id="A0A410DUX6"/>
<reference evidence="10 11" key="1">
    <citation type="submission" date="2018-01" db="EMBL/GenBank/DDBJ databases">
        <title>Genome Sequencing and Assembly of Anaerobacter polyendosporus strain CT4.</title>
        <authorList>
            <person name="Tachaapaikoon C."/>
            <person name="Sutheeworapong S."/>
            <person name="Jenjaroenpun P."/>
            <person name="Wongsurawat T."/>
            <person name="Nookeaw I."/>
            <person name="Cheawchanlertfa P."/>
            <person name="Kosugi A."/>
            <person name="Cheevadhanarak S."/>
            <person name="Ratanakhanokchai K."/>
        </authorList>
    </citation>
    <scope>NUCLEOTIDE SEQUENCE [LARGE SCALE GENOMIC DNA]</scope>
    <source>
        <strain evidence="10 11">CT4</strain>
    </source>
</reference>
<dbReference type="OrthoDB" id="9779069at2"/>
<organism evidence="10 11">
    <name type="scientific">Clostridium manihotivorum</name>
    <dbReference type="NCBI Taxonomy" id="2320868"/>
    <lineage>
        <taxon>Bacteria</taxon>
        <taxon>Bacillati</taxon>
        <taxon>Bacillota</taxon>
        <taxon>Clostridia</taxon>
        <taxon>Eubacteriales</taxon>
        <taxon>Clostridiaceae</taxon>
        <taxon>Clostridium</taxon>
    </lineage>
</organism>
<dbReference type="InterPro" id="IPR016032">
    <property type="entry name" value="Sig_transdc_resp-reg_C-effctor"/>
</dbReference>
<feature type="modified residue" description="4-aspartylphosphate" evidence="7">
    <location>
        <position position="54"/>
    </location>
</feature>
<keyword evidence="3" id="KW-0805">Transcription regulation</keyword>
<keyword evidence="5" id="KW-0804">Transcription</keyword>
<accession>A0A410DUX6</accession>
<dbReference type="CDD" id="cd06170">
    <property type="entry name" value="LuxR_C_like"/>
    <property type="match status" value="1"/>
</dbReference>
<dbReference type="PROSITE" id="PS50110">
    <property type="entry name" value="RESPONSE_REGULATORY"/>
    <property type="match status" value="1"/>
</dbReference>
<evidence type="ECO:0000259" key="8">
    <source>
        <dbReference type="PROSITE" id="PS50043"/>
    </source>
</evidence>
<keyword evidence="11" id="KW-1185">Reference proteome</keyword>
<keyword evidence="2 7" id="KW-0597">Phosphoprotein</keyword>
<sequence length="219" mass="24843">MIRVIIVDDQEIVREGLKMILSLHDEIEVIGEASNGRELLKLLETHTPNVILMDIRMPVMDGIEATKIVKVTYPKIKIVILTTFNEDEYIFEVLKDGADGYILKDSDSQEIVNSIKTAYADQILLNPKVTIKVINLLNSIEDKKKAKANNSEGKRLINSLTQREKEVTSHILQGKSNKSIAEAMYVTEGTVKNYVSKILEKLQLKNRSELILFLQKYGE</sequence>
<evidence type="ECO:0000256" key="2">
    <source>
        <dbReference type="ARBA" id="ARBA00022553"/>
    </source>
</evidence>
<dbReference type="InterPro" id="IPR000792">
    <property type="entry name" value="Tscrpt_reg_LuxR_C"/>
</dbReference>
<evidence type="ECO:0000313" key="10">
    <source>
        <dbReference type="EMBL" id="QAA32944.1"/>
    </source>
</evidence>
<dbReference type="InterPro" id="IPR039420">
    <property type="entry name" value="WalR-like"/>
</dbReference>
<dbReference type="Pfam" id="PF00072">
    <property type="entry name" value="Response_reg"/>
    <property type="match status" value="1"/>
</dbReference>
<evidence type="ECO:0000259" key="9">
    <source>
        <dbReference type="PROSITE" id="PS50110"/>
    </source>
</evidence>
<evidence type="ECO:0000256" key="6">
    <source>
        <dbReference type="ARBA" id="ARBA00024867"/>
    </source>
</evidence>
<evidence type="ECO:0000313" key="11">
    <source>
        <dbReference type="Proteomes" id="UP000286268"/>
    </source>
</evidence>
<dbReference type="InterPro" id="IPR011006">
    <property type="entry name" value="CheY-like_superfamily"/>
</dbReference>
<dbReference type="InterPro" id="IPR058245">
    <property type="entry name" value="NreC/VraR/RcsB-like_REC"/>
</dbReference>
<dbReference type="PANTHER" id="PTHR43214">
    <property type="entry name" value="TWO-COMPONENT RESPONSE REGULATOR"/>
    <property type="match status" value="1"/>
</dbReference>
<dbReference type="SUPFAM" id="SSF52172">
    <property type="entry name" value="CheY-like"/>
    <property type="match status" value="1"/>
</dbReference>